<evidence type="ECO:0000313" key="1">
    <source>
        <dbReference type="EMBL" id="CZS92327.1"/>
    </source>
</evidence>
<evidence type="ECO:0000313" key="2">
    <source>
        <dbReference type="Proteomes" id="UP000178129"/>
    </source>
</evidence>
<proteinExistence type="predicted"/>
<protein>
    <submittedName>
        <fullName evidence="1">Uncharacterized protein</fullName>
    </submittedName>
</protein>
<gene>
    <name evidence="1" type="ORF">RCO7_00817</name>
</gene>
<organism evidence="1 2">
    <name type="scientific">Rhynchosporium graminicola</name>
    <dbReference type="NCBI Taxonomy" id="2792576"/>
    <lineage>
        <taxon>Eukaryota</taxon>
        <taxon>Fungi</taxon>
        <taxon>Dikarya</taxon>
        <taxon>Ascomycota</taxon>
        <taxon>Pezizomycotina</taxon>
        <taxon>Leotiomycetes</taxon>
        <taxon>Helotiales</taxon>
        <taxon>Ploettnerulaceae</taxon>
        <taxon>Rhynchosporium</taxon>
    </lineage>
</organism>
<accession>A0A1E1K2H2</accession>
<name>A0A1E1K2H2_9HELO</name>
<dbReference type="AlphaFoldDB" id="A0A1E1K2H2"/>
<sequence>MDVELKKSGGRSFSFSELDLERMNKEMDEQIRLMKEEMVRHAVHGPEEVKAQTKWFWQGNWKYGSEPLGGSVLDDGRLVNPIARPKGIRGEL</sequence>
<dbReference type="EMBL" id="FJUW01000005">
    <property type="protein sequence ID" value="CZS92327.1"/>
    <property type="molecule type" value="Genomic_DNA"/>
</dbReference>
<reference evidence="2" key="1">
    <citation type="submission" date="2016-03" db="EMBL/GenBank/DDBJ databases">
        <authorList>
            <person name="Ploux O."/>
        </authorList>
    </citation>
    <scope>NUCLEOTIDE SEQUENCE [LARGE SCALE GENOMIC DNA]</scope>
    <source>
        <strain evidence="2">UK7</strain>
    </source>
</reference>
<keyword evidence="2" id="KW-1185">Reference proteome</keyword>
<dbReference type="InParanoid" id="A0A1E1K2H2"/>
<comment type="caution">
    <text evidence="1">The sequence shown here is derived from an EMBL/GenBank/DDBJ whole genome shotgun (WGS) entry which is preliminary data.</text>
</comment>
<dbReference type="Proteomes" id="UP000178129">
    <property type="component" value="Unassembled WGS sequence"/>
</dbReference>